<protein>
    <recommendedName>
        <fullName evidence="6">Polymerase nucleotidyl transferase domain-containing protein</fullName>
    </recommendedName>
</protein>
<dbReference type="CDD" id="cd05402">
    <property type="entry name" value="NT_PAP_TUTase"/>
    <property type="match status" value="1"/>
</dbReference>
<reference evidence="4 5" key="1">
    <citation type="journal article" date="2022" name="Cell">
        <title>Repeat-based holocentromeres influence genome architecture and karyotype evolution.</title>
        <authorList>
            <person name="Hofstatter P.G."/>
            <person name="Thangavel G."/>
            <person name="Lux T."/>
            <person name="Neumann P."/>
            <person name="Vondrak T."/>
            <person name="Novak P."/>
            <person name="Zhang M."/>
            <person name="Costa L."/>
            <person name="Castellani M."/>
            <person name="Scott A."/>
            <person name="Toegelov H."/>
            <person name="Fuchs J."/>
            <person name="Mata-Sucre Y."/>
            <person name="Dias Y."/>
            <person name="Vanzela A.L.L."/>
            <person name="Huettel B."/>
            <person name="Almeida C.C.S."/>
            <person name="Simkova H."/>
            <person name="Souza G."/>
            <person name="Pedrosa-Harand A."/>
            <person name="Macas J."/>
            <person name="Mayer K.F.X."/>
            <person name="Houben A."/>
            <person name="Marques A."/>
        </authorList>
    </citation>
    <scope>NUCLEOTIDE SEQUENCE [LARGE SCALE GENOMIC DNA]</scope>
    <source>
        <strain evidence="4">RhyTen1mFocal</strain>
    </source>
</reference>
<feature type="region of interest" description="Disordered" evidence="1">
    <location>
        <begin position="911"/>
        <end position="933"/>
    </location>
</feature>
<organism evidence="4 5">
    <name type="scientific">Rhynchospora tenuis</name>
    <dbReference type="NCBI Taxonomy" id="198213"/>
    <lineage>
        <taxon>Eukaryota</taxon>
        <taxon>Viridiplantae</taxon>
        <taxon>Streptophyta</taxon>
        <taxon>Embryophyta</taxon>
        <taxon>Tracheophyta</taxon>
        <taxon>Spermatophyta</taxon>
        <taxon>Magnoliopsida</taxon>
        <taxon>Liliopsida</taxon>
        <taxon>Poales</taxon>
        <taxon>Cyperaceae</taxon>
        <taxon>Cyperoideae</taxon>
        <taxon>Rhynchosporeae</taxon>
        <taxon>Rhynchospora</taxon>
    </lineage>
</organism>
<dbReference type="PANTHER" id="PTHR45979:SF3">
    <property type="entry name" value="EXPRESSED PROTEIN"/>
    <property type="match status" value="1"/>
</dbReference>
<dbReference type="InterPro" id="IPR058920">
    <property type="entry name" value="PAP-OAS1-bd-rel"/>
</dbReference>
<comment type="caution">
    <text evidence="4">The sequence shown here is derived from an EMBL/GenBank/DDBJ whole genome shotgun (WGS) entry which is preliminary data.</text>
</comment>
<keyword evidence="5" id="KW-1185">Reference proteome</keyword>
<evidence type="ECO:0000256" key="1">
    <source>
        <dbReference type="SAM" id="MobiDB-lite"/>
    </source>
</evidence>
<evidence type="ECO:0000259" key="2">
    <source>
        <dbReference type="Pfam" id="PF22600"/>
    </source>
</evidence>
<evidence type="ECO:0000313" key="5">
    <source>
        <dbReference type="Proteomes" id="UP001210211"/>
    </source>
</evidence>
<evidence type="ECO:0000259" key="3">
    <source>
        <dbReference type="Pfam" id="PF26180"/>
    </source>
</evidence>
<dbReference type="InterPro" id="IPR043519">
    <property type="entry name" value="NT_sf"/>
</dbReference>
<dbReference type="SUPFAM" id="SSF81301">
    <property type="entry name" value="Nucleotidyltransferase"/>
    <property type="match status" value="1"/>
</dbReference>
<feature type="compositionally biased region" description="Polar residues" evidence="1">
    <location>
        <begin position="911"/>
        <end position="926"/>
    </location>
</feature>
<sequence length="971" mass="108822">MGDVRGTGNGYVRLPSGARSPFAVAVAQTLPHPCSIRPEALFLAESQACQIVRQVQPTEASEKKRREVIAYVQKLIGASLGSEVVAFGSVPLKTFLPDGDVDLTALSDCVQGDTFVDDVRRILESEESNIDAEYEVKDVKFIEAEVRLVKCLIENVVVDISFNQIGGLCTLCFLELVDDYIGKDHLFKRSIILIKAWCYYESRILGAHHGLFSTYALETLVLYIFNLFHKSLDGPLSVLYRFLEYFSRFDWDRHCISLYGPVRLSSLPNLNVEMIDIDSNNLLFTRETVTSILKSFCFPRQDKCSKKFSTKHLNIIDPLKENNNLGRSVSRCSYYRIRSAFSYGARKLGRILMASSDLISDNIALFFTNTLQRNNGVRPPDIEALMDKDISEMEICSTENEPVTNGSELASGLLDLRGDLEAHLTSLRRIHLHLEDIFTQLMDQVQSTGSSDASIEDNQLDPVCHTAILPRWETNGSVSDPSPWTSSSPISCSCSTIEDQSQNQYPQNNCMLDPQSPQQQAYMYMNMNNGGVLQEMTPGMLPGLYGPQCSYDPYNVGMQNVNWEIPYQQSNMQYGIEEMMWKQSQEWEMAYQPGSNSPYQSFASGMYMNTGFNGLPLSPRVGGEDVNTQRGTGTYLPSMNCTISPRDRRGGNGRFRKQAAAYHPQRQNRNYNNNNNNSWYRVTDVKYCEKDLSRREVQTDNPLLSAADNNAAPIRENTEPEPPLVVTDHQAVPAAASPTFSTQPEPPLVGTDPTDSPTTSSTRLGKSVEFGSLGPVVLEGNSSSSQVCKMYEDTGTDEEEKSQAPEELFVWSRKAEKEEKTQAPEEPFVWSRKVSSVVLSEPSSHVNTCQEIDKVPVKAFSWSMKGTFKVPSESSCNTSSSSNNQENVKFPLMEAPSRCKKENMKVLSEASHLTSTSQENVNVNKKTWSHTHRGDLKVLPDLHHRSWAEVSKRGAQPYYLKDDFDFPPLSS</sequence>
<dbReference type="SUPFAM" id="SSF81631">
    <property type="entry name" value="PAP/OAS1 substrate-binding domain"/>
    <property type="match status" value="1"/>
</dbReference>
<dbReference type="EMBL" id="JAMRDG010000001">
    <property type="protein sequence ID" value="KAJ3699596.1"/>
    <property type="molecule type" value="Genomic_DNA"/>
</dbReference>
<dbReference type="Gene3D" id="3.30.460.10">
    <property type="entry name" value="Beta Polymerase, domain 2"/>
    <property type="match status" value="1"/>
</dbReference>
<dbReference type="Proteomes" id="UP001210211">
    <property type="component" value="Unassembled WGS sequence"/>
</dbReference>
<feature type="compositionally biased region" description="Polar residues" evidence="1">
    <location>
        <begin position="629"/>
        <end position="643"/>
    </location>
</feature>
<feature type="domain" description="PAP/OAS1 substrate-binding-related" evidence="3">
    <location>
        <begin position="181"/>
        <end position="371"/>
    </location>
</feature>
<accession>A0AAD6ESM5</accession>
<feature type="region of interest" description="Disordered" evidence="1">
    <location>
        <begin position="629"/>
        <end position="652"/>
    </location>
</feature>
<feature type="region of interest" description="Disordered" evidence="1">
    <location>
        <begin position="657"/>
        <end position="676"/>
    </location>
</feature>
<dbReference type="Gene3D" id="1.10.1410.10">
    <property type="match status" value="1"/>
</dbReference>
<feature type="compositionally biased region" description="Low complexity" evidence="1">
    <location>
        <begin position="751"/>
        <end position="762"/>
    </location>
</feature>
<feature type="compositionally biased region" description="Low complexity" evidence="1">
    <location>
        <begin position="665"/>
        <end position="676"/>
    </location>
</feature>
<dbReference type="PANTHER" id="PTHR45979">
    <property type="entry name" value="PAP/OAS1 SUBSTRATE-BINDING DOMAIN SUPERFAMILY"/>
    <property type="match status" value="1"/>
</dbReference>
<proteinExistence type="predicted"/>
<name>A0AAD6ESM5_9POAL</name>
<feature type="domain" description="Poly(A) RNA polymerase mitochondrial-like central palm" evidence="2">
    <location>
        <begin position="48"/>
        <end position="168"/>
    </location>
</feature>
<evidence type="ECO:0000313" key="4">
    <source>
        <dbReference type="EMBL" id="KAJ3699596.1"/>
    </source>
</evidence>
<dbReference type="Pfam" id="PF26180">
    <property type="entry name" value="PAP-OAS1"/>
    <property type="match status" value="1"/>
</dbReference>
<gene>
    <name evidence="4" type="ORF">LUZ61_003301</name>
</gene>
<dbReference type="AlphaFoldDB" id="A0AAD6ESM5"/>
<feature type="region of interest" description="Disordered" evidence="1">
    <location>
        <begin position="699"/>
        <end position="722"/>
    </location>
</feature>
<dbReference type="Pfam" id="PF22600">
    <property type="entry name" value="MTPAP-like_central"/>
    <property type="match status" value="1"/>
</dbReference>
<evidence type="ECO:0008006" key="6">
    <source>
        <dbReference type="Google" id="ProtNLM"/>
    </source>
</evidence>
<dbReference type="InterPro" id="IPR054708">
    <property type="entry name" value="MTPAP-like_central"/>
</dbReference>
<feature type="region of interest" description="Disordered" evidence="1">
    <location>
        <begin position="735"/>
        <end position="766"/>
    </location>
</feature>
<dbReference type="InterPro" id="IPR058921">
    <property type="entry name" value="PAP/OAS1-rel"/>
</dbReference>